<evidence type="ECO:0000256" key="5">
    <source>
        <dbReference type="ARBA" id="ARBA00023136"/>
    </source>
</evidence>
<dbReference type="KEGG" id="ome:OLMES_5225"/>
<evidence type="ECO:0000259" key="7">
    <source>
        <dbReference type="Pfam" id="PF00892"/>
    </source>
</evidence>
<organism evidence="8 9">
    <name type="scientific">Oleiphilus messinensis</name>
    <dbReference type="NCBI Taxonomy" id="141451"/>
    <lineage>
        <taxon>Bacteria</taxon>
        <taxon>Pseudomonadati</taxon>
        <taxon>Pseudomonadota</taxon>
        <taxon>Gammaproteobacteria</taxon>
        <taxon>Oceanospirillales</taxon>
        <taxon>Oleiphilaceae</taxon>
        <taxon>Oleiphilus</taxon>
    </lineage>
</organism>
<dbReference type="PANTHER" id="PTHR32322">
    <property type="entry name" value="INNER MEMBRANE TRANSPORTER"/>
    <property type="match status" value="1"/>
</dbReference>
<feature type="transmembrane region" description="Helical" evidence="6">
    <location>
        <begin position="209"/>
        <end position="228"/>
    </location>
</feature>
<dbReference type="InterPro" id="IPR050638">
    <property type="entry name" value="AA-Vitamin_Transporters"/>
</dbReference>
<protein>
    <submittedName>
        <fullName evidence="8">Putative blue pigment (Indigoidine) exporter</fullName>
    </submittedName>
</protein>
<feature type="transmembrane region" description="Helical" evidence="6">
    <location>
        <begin position="66"/>
        <end position="86"/>
    </location>
</feature>
<dbReference type="Proteomes" id="UP000196027">
    <property type="component" value="Chromosome"/>
</dbReference>
<feature type="transmembrane region" description="Helical" evidence="6">
    <location>
        <begin position="142"/>
        <end position="163"/>
    </location>
</feature>
<accession>A0A1Y0IGG8</accession>
<reference evidence="8 9" key="1">
    <citation type="submission" date="2017-05" db="EMBL/GenBank/DDBJ databases">
        <title>Genomic insights into alkan degradation activity of Oleiphilus messinensis.</title>
        <authorList>
            <person name="Kozyavkin S.A."/>
            <person name="Slesarev A.I."/>
            <person name="Golyshin P.N."/>
            <person name="Korzhenkov A."/>
            <person name="Golyshina O.N."/>
            <person name="Toshchakov S.V."/>
        </authorList>
    </citation>
    <scope>NUCLEOTIDE SEQUENCE [LARGE SCALE GENOMIC DNA]</scope>
    <source>
        <strain evidence="8 9">ME102</strain>
    </source>
</reference>
<feature type="domain" description="EamA" evidence="7">
    <location>
        <begin position="145"/>
        <end position="279"/>
    </location>
</feature>
<sequence length="298" mass="31670">MHAIRMTDMMVTALAPIVWGSTYLITTEFLPPNSPLLASLIRALPAGLVLLLLCRKLPKGMWWGRAAILGTLNIGLFFYLLFEAAYRLPGGVAALVMACQPIVVLLLSTLLLQENIRKIQVAACGVGAAGIALLVLKPTASLDLIGIIAGLAGAVSMALGVVLTKRWGRPEGVSMLNFTGWQLTAGGLFLLPITLLFEPLPDTITGTNLMGFGYLSIIGALLAYTLWFRGIERLDPTTTSFIGFASPLSAAILGYIFLQETFTPLQSLGALAILCSIVLSQAKLKPSATQNKTAAQQS</sequence>
<dbReference type="PANTHER" id="PTHR32322:SF2">
    <property type="entry name" value="EAMA DOMAIN-CONTAINING PROTEIN"/>
    <property type="match status" value="1"/>
</dbReference>
<feature type="transmembrane region" description="Helical" evidence="6">
    <location>
        <begin position="92"/>
        <end position="112"/>
    </location>
</feature>
<evidence type="ECO:0000256" key="6">
    <source>
        <dbReference type="SAM" id="Phobius"/>
    </source>
</evidence>
<feature type="transmembrane region" description="Helical" evidence="6">
    <location>
        <begin position="264"/>
        <end position="282"/>
    </location>
</feature>
<keyword evidence="4 6" id="KW-1133">Transmembrane helix</keyword>
<proteinExistence type="inferred from homology"/>
<dbReference type="RefSeq" id="WP_232465213.1">
    <property type="nucleotide sequence ID" value="NZ_CP021425.1"/>
</dbReference>
<evidence type="ECO:0000313" key="8">
    <source>
        <dbReference type="EMBL" id="ARU59209.1"/>
    </source>
</evidence>
<keyword evidence="5 6" id="KW-0472">Membrane</keyword>
<feature type="domain" description="EamA" evidence="7">
    <location>
        <begin position="11"/>
        <end position="135"/>
    </location>
</feature>
<name>A0A1Y0IGG8_9GAMM</name>
<feature type="transmembrane region" description="Helical" evidence="6">
    <location>
        <begin position="175"/>
        <end position="197"/>
    </location>
</feature>
<keyword evidence="9" id="KW-1185">Reference proteome</keyword>
<dbReference type="AlphaFoldDB" id="A0A1Y0IGG8"/>
<feature type="transmembrane region" description="Helical" evidence="6">
    <location>
        <begin position="240"/>
        <end position="258"/>
    </location>
</feature>
<evidence type="ECO:0000256" key="1">
    <source>
        <dbReference type="ARBA" id="ARBA00004141"/>
    </source>
</evidence>
<gene>
    <name evidence="8" type="ORF">OLMES_5225</name>
</gene>
<evidence type="ECO:0000256" key="4">
    <source>
        <dbReference type="ARBA" id="ARBA00022989"/>
    </source>
</evidence>
<dbReference type="EMBL" id="CP021425">
    <property type="protein sequence ID" value="ARU59209.1"/>
    <property type="molecule type" value="Genomic_DNA"/>
</dbReference>
<feature type="transmembrane region" description="Helical" evidence="6">
    <location>
        <begin position="119"/>
        <end position="136"/>
    </location>
</feature>
<evidence type="ECO:0000256" key="3">
    <source>
        <dbReference type="ARBA" id="ARBA00022692"/>
    </source>
</evidence>
<dbReference type="InterPro" id="IPR000620">
    <property type="entry name" value="EamA_dom"/>
</dbReference>
<dbReference type="GO" id="GO:0016020">
    <property type="term" value="C:membrane"/>
    <property type="evidence" value="ECO:0007669"/>
    <property type="project" value="UniProtKB-SubCell"/>
</dbReference>
<keyword evidence="3 6" id="KW-0812">Transmembrane</keyword>
<feature type="transmembrane region" description="Helical" evidence="6">
    <location>
        <begin position="34"/>
        <end position="54"/>
    </location>
</feature>
<evidence type="ECO:0000256" key="2">
    <source>
        <dbReference type="ARBA" id="ARBA00007362"/>
    </source>
</evidence>
<dbReference type="InterPro" id="IPR037185">
    <property type="entry name" value="EmrE-like"/>
</dbReference>
<evidence type="ECO:0000313" key="9">
    <source>
        <dbReference type="Proteomes" id="UP000196027"/>
    </source>
</evidence>
<dbReference type="Gene3D" id="1.10.3730.20">
    <property type="match status" value="1"/>
</dbReference>
<dbReference type="SUPFAM" id="SSF103481">
    <property type="entry name" value="Multidrug resistance efflux transporter EmrE"/>
    <property type="match status" value="2"/>
</dbReference>
<comment type="subcellular location">
    <subcellularLocation>
        <location evidence="1">Membrane</location>
        <topology evidence="1">Multi-pass membrane protein</topology>
    </subcellularLocation>
</comment>
<comment type="similarity">
    <text evidence="2">Belongs to the EamA transporter family.</text>
</comment>
<dbReference type="Pfam" id="PF00892">
    <property type="entry name" value="EamA"/>
    <property type="match status" value="2"/>
</dbReference>